<gene>
    <name evidence="1" type="ORF">HER27_000940</name>
</gene>
<protein>
    <submittedName>
        <fullName evidence="1">Uncharacterized protein</fullName>
    </submittedName>
</protein>
<sequence length="134" mass="14570">MELDADGAGCSSGLTCVLHRMLTLERGVAQKEDADVAKYVLKHVSAIDLDNMDRKKLSVGEILAMSKTSLGPNQKSVLTGFLQRITDRNILGEMGLILRNGRVKMGFGSGTELISPQELSFIANLCDFELPEQS</sequence>
<name>A0A7X6J1Z3_9HYPH</name>
<evidence type="ECO:0000313" key="1">
    <source>
        <dbReference type="EMBL" id="QPK09181.1"/>
    </source>
</evidence>
<accession>A0A7X6J1Z3</accession>
<dbReference type="EMBL" id="CP064931">
    <property type="protein sequence ID" value="QPK09181.1"/>
    <property type="molecule type" value="Genomic_DNA"/>
</dbReference>
<dbReference type="RefSeq" id="WP_167860887.1">
    <property type="nucleotide sequence ID" value="NZ_CP064931.1"/>
</dbReference>
<reference evidence="1 2" key="1">
    <citation type="submission" date="2020-11" db="EMBL/GenBank/DDBJ databases">
        <title>Indigenous Rhizobia Nodulating Common beans in Western Kenya.</title>
        <authorList>
            <person name="Wekesa C.S."/>
            <person name="Oelmueller R."/>
            <person name="Furch A.C."/>
        </authorList>
    </citation>
    <scope>NUCLEOTIDE SEQUENCE [LARGE SCALE GENOMIC DNA]</scope>
    <source>
        <strain evidence="2">BS3</strain>
    </source>
</reference>
<evidence type="ECO:0000313" key="2">
    <source>
        <dbReference type="Proteomes" id="UP000540266"/>
    </source>
</evidence>
<proteinExistence type="predicted"/>
<dbReference type="AlphaFoldDB" id="A0A7X6J1Z3"/>
<organism evidence="1 2">
    <name type="scientific">Rhizobium phaseoli</name>
    <dbReference type="NCBI Taxonomy" id="396"/>
    <lineage>
        <taxon>Bacteria</taxon>
        <taxon>Pseudomonadati</taxon>
        <taxon>Pseudomonadota</taxon>
        <taxon>Alphaproteobacteria</taxon>
        <taxon>Hyphomicrobiales</taxon>
        <taxon>Rhizobiaceae</taxon>
        <taxon>Rhizobium/Agrobacterium group</taxon>
        <taxon>Rhizobium</taxon>
    </lineage>
</organism>
<dbReference type="Proteomes" id="UP000540266">
    <property type="component" value="Chromosome"/>
</dbReference>